<evidence type="ECO:0008006" key="3">
    <source>
        <dbReference type="Google" id="ProtNLM"/>
    </source>
</evidence>
<dbReference type="RefSeq" id="WP_189223451.1">
    <property type="nucleotide sequence ID" value="NZ_BMRG01000004.1"/>
</dbReference>
<evidence type="ECO:0000313" key="1">
    <source>
        <dbReference type="EMBL" id="GGP52328.1"/>
    </source>
</evidence>
<reference evidence="1" key="2">
    <citation type="submission" date="2020-09" db="EMBL/GenBank/DDBJ databases">
        <authorList>
            <person name="Sun Q."/>
            <person name="Ohkuma M."/>
        </authorList>
    </citation>
    <scope>NUCLEOTIDE SEQUENCE</scope>
    <source>
        <strain evidence="1">JCM 3313</strain>
    </source>
</reference>
<organism evidence="1 2">
    <name type="scientific">Saccharothrix coeruleofusca</name>
    <dbReference type="NCBI Taxonomy" id="33919"/>
    <lineage>
        <taxon>Bacteria</taxon>
        <taxon>Bacillati</taxon>
        <taxon>Actinomycetota</taxon>
        <taxon>Actinomycetes</taxon>
        <taxon>Pseudonocardiales</taxon>
        <taxon>Pseudonocardiaceae</taxon>
        <taxon>Saccharothrix</taxon>
    </lineage>
</organism>
<evidence type="ECO:0000313" key="2">
    <source>
        <dbReference type="Proteomes" id="UP000639606"/>
    </source>
</evidence>
<name>A0A918ALA2_9PSEU</name>
<protein>
    <recommendedName>
        <fullName evidence="3">HEAT repeat domain-containing protein</fullName>
    </recommendedName>
</protein>
<reference evidence="1" key="1">
    <citation type="journal article" date="2014" name="Int. J. Syst. Evol. Microbiol.">
        <title>Complete genome sequence of Corynebacterium casei LMG S-19264T (=DSM 44701T), isolated from a smear-ripened cheese.</title>
        <authorList>
            <consortium name="US DOE Joint Genome Institute (JGI-PGF)"/>
            <person name="Walter F."/>
            <person name="Albersmeier A."/>
            <person name="Kalinowski J."/>
            <person name="Ruckert C."/>
        </authorList>
    </citation>
    <scope>NUCLEOTIDE SEQUENCE</scope>
    <source>
        <strain evidence="1">JCM 3313</strain>
    </source>
</reference>
<accession>A0A918ALA2</accession>
<dbReference type="EMBL" id="BMRG01000004">
    <property type="protein sequence ID" value="GGP52328.1"/>
    <property type="molecule type" value="Genomic_DNA"/>
</dbReference>
<gene>
    <name evidence="1" type="ORF">GCM10010185_25520</name>
</gene>
<proteinExistence type="predicted"/>
<comment type="caution">
    <text evidence="1">The sequence shown here is derived from an EMBL/GenBank/DDBJ whole genome shotgun (WGS) entry which is preliminary data.</text>
</comment>
<keyword evidence="2" id="KW-1185">Reference proteome</keyword>
<dbReference type="AlphaFoldDB" id="A0A918ALA2"/>
<sequence>MKAIKRPDGYRSRRYILKGDTPLLEVELIAQGSDWQRILDRPAAPEQNKDRLVKWELAAGLRVSYVEDSALQCAYIIITSWLGAQEVETAAAVFEVHPKIFRFQELIAAVDSADNTETKALAIARAGLGSPLEPQDDFVERITGAAREQDPILREGALWAITYTEWNLFNPLVQDMADNDPDEFVRGLAVRVLDVIDKLRLET</sequence>
<dbReference type="Proteomes" id="UP000639606">
    <property type="component" value="Unassembled WGS sequence"/>
</dbReference>